<proteinExistence type="predicted"/>
<feature type="transmembrane region" description="Helical" evidence="2">
    <location>
        <begin position="12"/>
        <end position="29"/>
    </location>
</feature>
<name>A0AAX1N7C5_9BACT</name>
<sequence length="235" mass="26962">MLKISRKRRRQWIGLSVGFFITSICYVVLSHPANEDYLSKGPLNTGHEELQCSSCHTSAKGNVFQQLQANVMHTVGLRRTEANFGTENVDTQKCLACHDRENDRHPLHRFEEPRFAEARQELGVTQCESCHQEHNGVRITQTNLGYCQSCHEDTEMKNDPLEISHKELIAKKNWNTCLQCHDFHGNHIYEASATLKDTIPIAEIKAYFEGEDSPYADIKKYYATTEEEFLAEAKE</sequence>
<gene>
    <name evidence="3" type="ORF">KMW28_07160</name>
</gene>
<keyword evidence="2" id="KW-1133">Transmembrane helix</keyword>
<evidence type="ECO:0000256" key="1">
    <source>
        <dbReference type="ARBA" id="ARBA00022729"/>
    </source>
</evidence>
<dbReference type="Proteomes" id="UP000678679">
    <property type="component" value="Chromosome 1"/>
</dbReference>
<evidence type="ECO:0000256" key="2">
    <source>
        <dbReference type="SAM" id="Phobius"/>
    </source>
</evidence>
<keyword evidence="2" id="KW-0472">Membrane</keyword>
<dbReference type="SUPFAM" id="SSF48695">
    <property type="entry name" value="Multiheme cytochromes"/>
    <property type="match status" value="1"/>
</dbReference>
<protein>
    <submittedName>
        <fullName evidence="3">Cytochrome c3 family protein</fullName>
    </submittedName>
</protein>
<keyword evidence="2" id="KW-0812">Transmembrane</keyword>
<dbReference type="EMBL" id="CP076132">
    <property type="protein sequence ID" value="QWG03357.1"/>
    <property type="molecule type" value="Genomic_DNA"/>
</dbReference>
<dbReference type="KEGG" id="fya:KMW28_07160"/>
<evidence type="ECO:0000313" key="3">
    <source>
        <dbReference type="EMBL" id="QWG03357.1"/>
    </source>
</evidence>
<accession>A0AAX1N7C5</accession>
<keyword evidence="4" id="KW-1185">Reference proteome</keyword>
<dbReference type="InterPro" id="IPR051829">
    <property type="entry name" value="Multiheme_Cytochr_ET"/>
</dbReference>
<evidence type="ECO:0000313" key="4">
    <source>
        <dbReference type="Proteomes" id="UP000678679"/>
    </source>
</evidence>
<dbReference type="InterPro" id="IPR036280">
    <property type="entry name" value="Multihaem_cyt_sf"/>
</dbReference>
<reference evidence="3 4" key="1">
    <citation type="submission" date="2021-05" db="EMBL/GenBank/DDBJ databases">
        <title>Comparative genomic studies on the polysaccharide-degrading batcterial strains of the Flammeovirga genus.</title>
        <authorList>
            <person name="Zewei F."/>
            <person name="Zheng Z."/>
            <person name="Yu L."/>
            <person name="Ruyue G."/>
            <person name="Yanhong M."/>
            <person name="Yuanyuan C."/>
            <person name="Jingyan G."/>
            <person name="Wenjun H."/>
        </authorList>
    </citation>
    <scope>NUCLEOTIDE SEQUENCE [LARGE SCALE GENOMIC DNA]</scope>
    <source>
        <strain evidence="3 4">NBRC:100898</strain>
    </source>
</reference>
<keyword evidence="1" id="KW-0732">Signal</keyword>
<dbReference type="PANTHER" id="PTHR35038">
    <property type="entry name" value="DISSIMILATORY SULFITE REDUCTASE SIRA"/>
    <property type="match status" value="1"/>
</dbReference>
<dbReference type="RefSeq" id="WP_169663985.1">
    <property type="nucleotide sequence ID" value="NZ_CP076132.1"/>
</dbReference>
<dbReference type="Gene3D" id="3.90.10.10">
    <property type="entry name" value="Cytochrome C3"/>
    <property type="match status" value="1"/>
</dbReference>
<dbReference type="AlphaFoldDB" id="A0AAX1N7C5"/>
<organism evidence="3 4">
    <name type="scientific">Flammeovirga yaeyamensis</name>
    <dbReference type="NCBI Taxonomy" id="367791"/>
    <lineage>
        <taxon>Bacteria</taxon>
        <taxon>Pseudomonadati</taxon>
        <taxon>Bacteroidota</taxon>
        <taxon>Cytophagia</taxon>
        <taxon>Cytophagales</taxon>
        <taxon>Flammeovirgaceae</taxon>
        <taxon>Flammeovirga</taxon>
    </lineage>
</organism>